<dbReference type="SUPFAM" id="SSF53649">
    <property type="entry name" value="Alkaline phosphatase-like"/>
    <property type="match status" value="1"/>
</dbReference>
<gene>
    <name evidence="1" type="ORF">SAMN05444271_11931</name>
</gene>
<dbReference type="InterPro" id="IPR017850">
    <property type="entry name" value="Alkaline_phosphatase_core_sf"/>
</dbReference>
<evidence type="ECO:0000313" key="2">
    <source>
        <dbReference type="Proteomes" id="UP000198888"/>
    </source>
</evidence>
<sequence length="169" mass="19227">MSSVTRISSFNEVVDALREEYPLEEKTFVQITRMGLDQDSHNRKEEPNKSAVVQDILDDLGKMHETADKLSDRFRIFLTADHGILWRDQLPSEDSIVCEDYHPHARFVEGGMNIKEGRTIFETDGVKSIGLGYPHLTRKLANTEWGVHGGFSYYESIVPLIEVTEDSAL</sequence>
<evidence type="ECO:0000313" key="1">
    <source>
        <dbReference type="EMBL" id="SEJ07089.1"/>
    </source>
</evidence>
<keyword evidence="2" id="KW-1185">Reference proteome</keyword>
<dbReference type="EMBL" id="FNYR01000019">
    <property type="protein sequence ID" value="SEJ07089.1"/>
    <property type="molecule type" value="Genomic_DNA"/>
</dbReference>
<accession>A0A1H6VR17</accession>
<protein>
    <recommendedName>
        <fullName evidence="3">Type I phosphodiesterase / nucleotide pyrophosphatase</fullName>
    </recommendedName>
</protein>
<dbReference type="STRING" id="1073996.SAMN05444271_11931"/>
<reference evidence="1 2" key="1">
    <citation type="submission" date="2016-10" db="EMBL/GenBank/DDBJ databases">
        <authorList>
            <person name="de Groot N.N."/>
        </authorList>
    </citation>
    <scope>NUCLEOTIDE SEQUENCE [LARGE SCALE GENOMIC DNA]</scope>
    <source>
        <strain evidence="1 2">DSM 22187</strain>
    </source>
</reference>
<organism evidence="1 2">
    <name type="scientific">Halohasta litchfieldiae</name>
    <dbReference type="NCBI Taxonomy" id="1073996"/>
    <lineage>
        <taxon>Archaea</taxon>
        <taxon>Methanobacteriati</taxon>
        <taxon>Methanobacteriota</taxon>
        <taxon>Stenosarchaea group</taxon>
        <taxon>Halobacteria</taxon>
        <taxon>Halobacteriales</taxon>
        <taxon>Haloferacaceae</taxon>
        <taxon>Halohasta</taxon>
    </lineage>
</organism>
<dbReference type="Proteomes" id="UP000198888">
    <property type="component" value="Unassembled WGS sequence"/>
</dbReference>
<dbReference type="AlphaFoldDB" id="A0A1H6VR17"/>
<name>A0A1H6VR17_9EURY</name>
<evidence type="ECO:0008006" key="3">
    <source>
        <dbReference type="Google" id="ProtNLM"/>
    </source>
</evidence>
<proteinExistence type="predicted"/>